<accession>A0A4R1BEN1</accession>
<dbReference type="Proteomes" id="UP000295244">
    <property type="component" value="Unassembled WGS sequence"/>
</dbReference>
<evidence type="ECO:0000259" key="1">
    <source>
        <dbReference type="SMART" id="SM00849"/>
    </source>
</evidence>
<dbReference type="InterPro" id="IPR050855">
    <property type="entry name" value="NDM-1-like"/>
</dbReference>
<reference evidence="2 3" key="1">
    <citation type="submission" date="2019-03" db="EMBL/GenBank/DDBJ databases">
        <title>Whole genome sequence of a novel Rubrobacter taiwanensis strain, isolated from Yellowstone National Park.</title>
        <authorList>
            <person name="Freed S."/>
            <person name="Ramaley R.F."/>
            <person name="Kyndt J.A."/>
        </authorList>
    </citation>
    <scope>NUCLEOTIDE SEQUENCE [LARGE SCALE GENOMIC DNA]</scope>
    <source>
        <strain evidence="2 3">Yellowstone</strain>
    </source>
</reference>
<dbReference type="Gene3D" id="3.60.15.10">
    <property type="entry name" value="Ribonuclease Z/Hydroxyacylglutathione hydrolase-like"/>
    <property type="match status" value="1"/>
</dbReference>
<feature type="domain" description="Metallo-beta-lactamase" evidence="1">
    <location>
        <begin position="21"/>
        <end position="212"/>
    </location>
</feature>
<dbReference type="SUPFAM" id="SSF56281">
    <property type="entry name" value="Metallo-hydrolase/oxidoreductase"/>
    <property type="match status" value="1"/>
</dbReference>
<proteinExistence type="predicted"/>
<dbReference type="OrthoDB" id="2971563at2"/>
<organism evidence="2 3">
    <name type="scientific">Rubrobacter taiwanensis</name>
    <dbReference type="NCBI Taxonomy" id="185139"/>
    <lineage>
        <taxon>Bacteria</taxon>
        <taxon>Bacillati</taxon>
        <taxon>Actinomycetota</taxon>
        <taxon>Rubrobacteria</taxon>
        <taxon>Rubrobacterales</taxon>
        <taxon>Rubrobacteraceae</taxon>
        <taxon>Rubrobacter</taxon>
    </lineage>
</organism>
<evidence type="ECO:0000313" key="2">
    <source>
        <dbReference type="EMBL" id="TCJ15581.1"/>
    </source>
</evidence>
<dbReference type="Pfam" id="PF00753">
    <property type="entry name" value="Lactamase_B"/>
    <property type="match status" value="1"/>
</dbReference>
<dbReference type="PANTHER" id="PTHR42951">
    <property type="entry name" value="METALLO-BETA-LACTAMASE DOMAIN-CONTAINING"/>
    <property type="match status" value="1"/>
</dbReference>
<dbReference type="GO" id="GO:0016787">
    <property type="term" value="F:hydrolase activity"/>
    <property type="evidence" value="ECO:0007669"/>
    <property type="project" value="UniProtKB-KW"/>
</dbReference>
<sequence>MRVVAHGENMVQITRYPRVFPVNCYLVREEDGFTLIDAGLPGSERAILEAAREHGGEIRRVVLTHAHGDHVGSLDALGGALPGVEVMVSAREARFLGGEMSLDSGEPQVRLRGGWRVCGTRPTRLLSPGERVGSLEVVSSPGHTPGHVAFLETRDGTLFAGDAFQTRAGVAVAGTLRVLFPFPALATWHEPTALESAKLLRALEPSRLAVGHGEVLEEPLEAMDRAIAVSERRVGRSEDAGVGVRRVA</sequence>
<dbReference type="InterPro" id="IPR001279">
    <property type="entry name" value="Metallo-B-lactamas"/>
</dbReference>
<dbReference type="RefSeq" id="WP_132692321.1">
    <property type="nucleotide sequence ID" value="NZ_SKBU01000023.1"/>
</dbReference>
<gene>
    <name evidence="2" type="ORF">E0L93_12185</name>
</gene>
<dbReference type="InterPro" id="IPR036866">
    <property type="entry name" value="RibonucZ/Hydroxyglut_hydro"/>
</dbReference>
<dbReference type="EMBL" id="SKBU01000023">
    <property type="protein sequence ID" value="TCJ15581.1"/>
    <property type="molecule type" value="Genomic_DNA"/>
</dbReference>
<dbReference type="AlphaFoldDB" id="A0A4R1BEN1"/>
<keyword evidence="3" id="KW-1185">Reference proteome</keyword>
<evidence type="ECO:0000313" key="3">
    <source>
        <dbReference type="Proteomes" id="UP000295244"/>
    </source>
</evidence>
<dbReference type="CDD" id="cd07721">
    <property type="entry name" value="yflN-like_MBL-fold"/>
    <property type="match status" value="1"/>
</dbReference>
<dbReference type="SMART" id="SM00849">
    <property type="entry name" value="Lactamase_B"/>
    <property type="match status" value="1"/>
</dbReference>
<comment type="caution">
    <text evidence="2">The sequence shown here is derived from an EMBL/GenBank/DDBJ whole genome shotgun (WGS) entry which is preliminary data.</text>
</comment>
<protein>
    <submittedName>
        <fullName evidence="2">MBL fold metallo-hydrolase</fullName>
    </submittedName>
</protein>
<keyword evidence="2" id="KW-0378">Hydrolase</keyword>
<dbReference type="PANTHER" id="PTHR42951:SF9">
    <property type="entry name" value="METAL-DEPENDENT HYDROLASE"/>
    <property type="match status" value="1"/>
</dbReference>
<name>A0A4R1BEN1_9ACTN</name>